<dbReference type="AlphaFoldDB" id="A0AB36XQU1"/>
<reference evidence="1" key="3">
    <citation type="journal article" date="2018" name="Nature">
        <title>A major lineage of non-tailed dsDNA viruses as unrecognized killers of marine bacteria.</title>
        <authorList>
            <person name="Kauffman K.M."/>
            <person name="Hussain F.A."/>
            <person name="Yang J."/>
            <person name="Arevalo P."/>
            <person name="Brown J.M."/>
            <person name="Chang W.K."/>
            <person name="VanInsberghe D."/>
            <person name="Elsherbini J."/>
            <person name="Sharma R.S."/>
            <person name="Cutler M.B."/>
            <person name="Kelly L."/>
            <person name="Polz M.F."/>
        </authorList>
    </citation>
    <scope>NUCLEOTIDE SEQUENCE</scope>
    <source>
        <strain evidence="1">10N.261.52.F7</strain>
    </source>
</reference>
<reference key="1">
    <citation type="submission" date="2016-07" db="EMBL/GenBank/DDBJ databases">
        <title>Nontailed viruses are major unrecognized killers of bacteria in the ocean.</title>
        <authorList>
            <person name="Kauffman K."/>
            <person name="Hussain F."/>
            <person name="Yang J."/>
            <person name="Arevalo P."/>
            <person name="Brown J."/>
            <person name="Cutler M."/>
            <person name="Kelly L."/>
            <person name="Polz M.F."/>
        </authorList>
    </citation>
    <scope>NUCLEOTIDE SEQUENCE [LARGE SCALE GENOMIC DNA]</scope>
    <source>
        <strain>10N.261.52.F7</strain>
    </source>
</reference>
<comment type="caution">
    <text evidence="1">The sequence shown here is derived from an EMBL/GenBank/DDBJ whole genome shotgun (WGS) entry which is preliminary data.</text>
</comment>
<name>A0AB36XQU1_9VIBR</name>
<protein>
    <recommendedName>
        <fullName evidence="2">Transposase IS4-like domain-containing protein</fullName>
    </recommendedName>
</protein>
<evidence type="ECO:0000313" key="1">
    <source>
        <dbReference type="EMBL" id="PMK48727.1"/>
    </source>
</evidence>
<dbReference type="EMBL" id="MCXM01000007">
    <property type="protein sequence ID" value="PMK48727.1"/>
    <property type="molecule type" value="Genomic_DNA"/>
</dbReference>
<evidence type="ECO:0008006" key="2">
    <source>
        <dbReference type="Google" id="ProtNLM"/>
    </source>
</evidence>
<accession>A0AB36XQU1</accession>
<proteinExistence type="predicted"/>
<reference evidence="1" key="2">
    <citation type="submission" date="2016-07" db="EMBL/GenBank/DDBJ databases">
        <authorList>
            <person name="Kauffman K."/>
            <person name="Arevalo P."/>
            <person name="Polz M.F."/>
        </authorList>
    </citation>
    <scope>NUCLEOTIDE SEQUENCE</scope>
    <source>
        <strain evidence="1">10N.261.52.F7</strain>
    </source>
</reference>
<organism evidence="1">
    <name type="scientific">Vibrio lentus</name>
    <dbReference type="NCBI Taxonomy" id="136468"/>
    <lineage>
        <taxon>Bacteria</taxon>
        <taxon>Pseudomonadati</taxon>
        <taxon>Pseudomonadota</taxon>
        <taxon>Gammaproteobacteria</taxon>
        <taxon>Vibrionales</taxon>
        <taxon>Vibrionaceae</taxon>
        <taxon>Vibrio</taxon>
    </lineage>
</organism>
<sequence>MPKPRYKTTNWKLQHLAIDATGLKVYGEGEWKVKKTGWMASLESGESCILQSIQVPMKLDSVAKIEPSPKVFRLSE</sequence>
<gene>
    <name evidence="1" type="ORF">BCT99_12140</name>
</gene>